<evidence type="ECO:0000313" key="8">
    <source>
        <dbReference type="Proteomes" id="UP000824890"/>
    </source>
</evidence>
<accession>A0ABQ7ZL05</accession>
<organism evidence="7 8">
    <name type="scientific">Brassica napus</name>
    <name type="common">Rape</name>
    <dbReference type="NCBI Taxonomy" id="3708"/>
    <lineage>
        <taxon>Eukaryota</taxon>
        <taxon>Viridiplantae</taxon>
        <taxon>Streptophyta</taxon>
        <taxon>Embryophyta</taxon>
        <taxon>Tracheophyta</taxon>
        <taxon>Spermatophyta</taxon>
        <taxon>Magnoliopsida</taxon>
        <taxon>eudicotyledons</taxon>
        <taxon>Gunneridae</taxon>
        <taxon>Pentapetalae</taxon>
        <taxon>rosids</taxon>
        <taxon>malvids</taxon>
        <taxon>Brassicales</taxon>
        <taxon>Brassicaceae</taxon>
        <taxon>Brassiceae</taxon>
        <taxon>Brassica</taxon>
    </lineage>
</organism>
<comment type="caution">
    <text evidence="7">The sequence shown here is derived from an EMBL/GenBank/DDBJ whole genome shotgun (WGS) entry which is preliminary data.</text>
</comment>
<evidence type="ECO:0008006" key="9">
    <source>
        <dbReference type="Google" id="ProtNLM"/>
    </source>
</evidence>
<keyword evidence="3" id="KW-0677">Repeat</keyword>
<feature type="non-terminal residue" evidence="7">
    <location>
        <position position="1"/>
    </location>
</feature>
<dbReference type="SUPFAM" id="SSF48452">
    <property type="entry name" value="TPR-like"/>
    <property type="match status" value="1"/>
</dbReference>
<dbReference type="InterPro" id="IPR011990">
    <property type="entry name" value="TPR-like_helical_dom_sf"/>
</dbReference>
<evidence type="ECO:0000313" key="7">
    <source>
        <dbReference type="EMBL" id="KAH0880902.1"/>
    </source>
</evidence>
<dbReference type="InterPro" id="IPR003107">
    <property type="entry name" value="HAT"/>
</dbReference>
<keyword evidence="4" id="KW-0508">mRNA splicing</keyword>
<evidence type="ECO:0000256" key="3">
    <source>
        <dbReference type="ARBA" id="ARBA00022737"/>
    </source>
</evidence>
<reference evidence="7 8" key="1">
    <citation type="submission" date="2021-05" db="EMBL/GenBank/DDBJ databases">
        <title>Genome Assembly of Synthetic Allotetraploid Brassica napus Reveals Homoeologous Exchanges between Subgenomes.</title>
        <authorList>
            <person name="Davis J.T."/>
        </authorList>
    </citation>
    <scope>NUCLEOTIDE SEQUENCE [LARGE SCALE GENOMIC DNA]</scope>
    <source>
        <strain evidence="8">cv. Da-Ae</strain>
        <tissue evidence="7">Seedling</tissue>
    </source>
</reference>
<name>A0ABQ7ZL05_BRANA</name>
<keyword evidence="8" id="KW-1185">Reference proteome</keyword>
<dbReference type="InterPro" id="IPR059164">
    <property type="entry name" value="HAT_PRP39_C"/>
</dbReference>
<dbReference type="Pfam" id="PF23240">
    <property type="entry name" value="HAT_PRP39_N"/>
    <property type="match status" value="1"/>
</dbReference>
<dbReference type="SMART" id="SM00386">
    <property type="entry name" value="HAT"/>
    <property type="match status" value="1"/>
</dbReference>
<evidence type="ECO:0000256" key="5">
    <source>
        <dbReference type="ARBA" id="ARBA00023242"/>
    </source>
</evidence>
<dbReference type="Gene3D" id="1.25.40.10">
    <property type="entry name" value="Tetratricopeptide repeat domain"/>
    <property type="match status" value="1"/>
</dbReference>
<evidence type="ECO:0000256" key="2">
    <source>
        <dbReference type="ARBA" id="ARBA00022664"/>
    </source>
</evidence>
<comment type="similarity">
    <text evidence="6">Belongs to the PRP39 family.</text>
</comment>
<dbReference type="PANTHER" id="PTHR17204:SF5">
    <property type="entry name" value="PRE-MRNA-PROCESSING FACTOR 39"/>
    <property type="match status" value="1"/>
</dbReference>
<evidence type="ECO:0000256" key="6">
    <source>
        <dbReference type="ARBA" id="ARBA00038019"/>
    </source>
</evidence>
<gene>
    <name evidence="7" type="ORF">HID58_068296</name>
</gene>
<evidence type="ECO:0000256" key="4">
    <source>
        <dbReference type="ARBA" id="ARBA00023187"/>
    </source>
</evidence>
<sequence>DFWLHYCTHVINTSDDIAFIRELLERVLEYVGTDYLSSPLWDKYLEYESTLPKDFSHLAMIYTRILENPIHSLDRYFDKAKYTKAKEFESKIIGFETTIGRRPSFNVQPLSVEERENWHNYLDFIESDGDWSKVFHLYERCIVACAIMRHANMQHRMIGDSDGACSVYDDKAMSIVVEALDHVKPSKELIDELLYLESILPLPRNIDQFKPLIENCINPSAAEMHNSSASSDEREYLSLIYIGFLHRFGYFASIINAEIQHTKLFLDPRISSELKSFVISTSIISGSINTWLRASNFASRSCTSTSVEHCLWPSLGIPTTYFLCTSSCSGLSNTHAGYNPSQTPTIPSYTQAPSGYIPLAQPCRPPQARYGYIHPQPQACWM</sequence>
<dbReference type="EMBL" id="JAGKQM010000015">
    <property type="protein sequence ID" value="KAH0880902.1"/>
    <property type="molecule type" value="Genomic_DNA"/>
</dbReference>
<evidence type="ECO:0000256" key="1">
    <source>
        <dbReference type="ARBA" id="ARBA00004123"/>
    </source>
</evidence>
<dbReference type="Pfam" id="PF23241">
    <property type="entry name" value="HAT_PRP39_C"/>
    <property type="match status" value="1"/>
</dbReference>
<dbReference type="PANTHER" id="PTHR17204">
    <property type="entry name" value="PRE-MRNA PROCESSING PROTEIN PRP39-RELATED"/>
    <property type="match status" value="1"/>
</dbReference>
<keyword evidence="5" id="KW-0539">Nucleus</keyword>
<proteinExistence type="inferred from homology"/>
<protein>
    <recommendedName>
        <fullName evidence="9">Pre-mRNA-processing factor 39</fullName>
    </recommendedName>
</protein>
<comment type="subcellular location">
    <subcellularLocation>
        <location evidence="1">Nucleus</location>
    </subcellularLocation>
</comment>
<keyword evidence="2" id="KW-0507">mRNA processing</keyword>
<dbReference type="Proteomes" id="UP000824890">
    <property type="component" value="Unassembled WGS sequence"/>
</dbReference>